<accession>A0ACB9SC12</accession>
<protein>
    <submittedName>
        <fullName evidence="1">Uncharacterized protein</fullName>
    </submittedName>
</protein>
<dbReference type="EMBL" id="CM042880">
    <property type="protein sequence ID" value="KAI4387591.1"/>
    <property type="molecule type" value="Genomic_DNA"/>
</dbReference>
<keyword evidence="2" id="KW-1185">Reference proteome</keyword>
<organism evidence="1 2">
    <name type="scientific">Melastoma candidum</name>
    <dbReference type="NCBI Taxonomy" id="119954"/>
    <lineage>
        <taxon>Eukaryota</taxon>
        <taxon>Viridiplantae</taxon>
        <taxon>Streptophyta</taxon>
        <taxon>Embryophyta</taxon>
        <taxon>Tracheophyta</taxon>
        <taxon>Spermatophyta</taxon>
        <taxon>Magnoliopsida</taxon>
        <taxon>eudicotyledons</taxon>
        <taxon>Gunneridae</taxon>
        <taxon>Pentapetalae</taxon>
        <taxon>rosids</taxon>
        <taxon>malvids</taxon>
        <taxon>Myrtales</taxon>
        <taxon>Melastomataceae</taxon>
        <taxon>Melastomatoideae</taxon>
        <taxon>Melastomateae</taxon>
        <taxon>Melastoma</taxon>
    </lineage>
</organism>
<dbReference type="Proteomes" id="UP001057402">
    <property type="component" value="Chromosome 1"/>
</dbReference>
<name>A0ACB9SC12_9MYRT</name>
<evidence type="ECO:0000313" key="2">
    <source>
        <dbReference type="Proteomes" id="UP001057402"/>
    </source>
</evidence>
<reference evidence="2" key="1">
    <citation type="journal article" date="2023" name="Front. Plant Sci.">
        <title>Chromosomal-level genome assembly of Melastoma candidum provides insights into trichome evolution.</title>
        <authorList>
            <person name="Zhong Y."/>
            <person name="Wu W."/>
            <person name="Sun C."/>
            <person name="Zou P."/>
            <person name="Liu Y."/>
            <person name="Dai S."/>
            <person name="Zhou R."/>
        </authorList>
    </citation>
    <scope>NUCLEOTIDE SEQUENCE [LARGE SCALE GENOMIC DNA]</scope>
</reference>
<comment type="caution">
    <text evidence="1">The sequence shown here is derived from an EMBL/GenBank/DDBJ whole genome shotgun (WGS) entry which is preliminary data.</text>
</comment>
<evidence type="ECO:0000313" key="1">
    <source>
        <dbReference type="EMBL" id="KAI4387591.1"/>
    </source>
</evidence>
<gene>
    <name evidence="1" type="ORF">MLD38_000014</name>
</gene>
<sequence length="282" mass="29539">MDALPIQEGVEWEHKSKFPGKMHACGHDAHVSMLLGAARILQHRRHLLKGTVVPLFQPAEEAGNGAKKMMRDGALDKVEAIFALHVSHEHPTGIIGSRPGPLLAGCGLFRAVIGSAKSSAFPRCLDPILAASATVISLQGLISREANPVDSQVISVTSMNSTGEGHQMPGKIVLGGTFRAFSNSSFYHLMKRIEQVIMEQAGVFGCVAIKNEKGASGDNDAESCDGGELVTKALEARSVGGGRWREAVTKALRAHSVGGVAGGGLTAKALRAHSTGGRGVDL</sequence>
<proteinExistence type="predicted"/>